<feature type="compositionally biased region" description="Basic and acidic residues" evidence="1">
    <location>
        <begin position="213"/>
        <end position="227"/>
    </location>
</feature>
<dbReference type="AlphaFoldDB" id="A0A060T8B0"/>
<dbReference type="PROSITE" id="PS51257">
    <property type="entry name" value="PROKAR_LIPOPROTEIN"/>
    <property type="match status" value="1"/>
</dbReference>
<dbReference type="EMBL" id="HG937694">
    <property type="protein sequence ID" value="CDP37360.1"/>
    <property type="molecule type" value="Genomic_DNA"/>
</dbReference>
<evidence type="ECO:0000313" key="2">
    <source>
        <dbReference type="EMBL" id="CDP37360.1"/>
    </source>
</evidence>
<accession>A0A060T8B0</accession>
<gene>
    <name evidence="2" type="ORF">GNLVRS02_ARAD1D09724g</name>
</gene>
<reference evidence="2" key="2">
    <citation type="submission" date="2014-06" db="EMBL/GenBank/DDBJ databases">
        <title>The complete genome of Blastobotrys (Arxula) adeninivorans LS3 - a yeast of biotechnological interest.</title>
        <authorList>
            <person name="Kunze G."/>
            <person name="Gaillardin C."/>
            <person name="Czernicka M."/>
            <person name="Durrens P."/>
            <person name="Martin T."/>
            <person name="Boer E."/>
            <person name="Gabaldon T."/>
            <person name="Cruz J."/>
            <person name="Talla E."/>
            <person name="Marck C."/>
            <person name="Goffeau A."/>
            <person name="Barbe V."/>
            <person name="Baret P."/>
            <person name="Baronian K."/>
            <person name="Beier S."/>
            <person name="Bleykasten C."/>
            <person name="Bode R."/>
            <person name="Casaregola S."/>
            <person name="Despons L."/>
            <person name="Fairhead C."/>
            <person name="Giersberg M."/>
            <person name="Gierski P."/>
            <person name="Hahnel U."/>
            <person name="Hartmann A."/>
            <person name="Jankowska D."/>
            <person name="Jubin C."/>
            <person name="Jung P."/>
            <person name="Lafontaine I."/>
            <person name="Leh-Louis V."/>
            <person name="Lemaire M."/>
            <person name="Marcet-Houben M."/>
            <person name="Mascher M."/>
            <person name="Morel G."/>
            <person name="Richard G.-F."/>
            <person name="Riechen J."/>
            <person name="Sacerdot C."/>
            <person name="Sarkar A."/>
            <person name="Savel G."/>
            <person name="Schacherer J."/>
            <person name="Sherman D."/>
            <person name="Straub M.-L."/>
            <person name="Stein N."/>
            <person name="Thierry A."/>
            <person name="Trautwein-Schult A."/>
            <person name="Westhof E."/>
            <person name="Worch S."/>
            <person name="Dujon B."/>
            <person name="Souciet J.-L."/>
            <person name="Wincker P."/>
            <person name="Scholz U."/>
            <person name="Neuveglise N."/>
        </authorList>
    </citation>
    <scope>NUCLEOTIDE SEQUENCE</scope>
    <source>
        <strain evidence="2">LS3</strain>
    </source>
</reference>
<organism evidence="2">
    <name type="scientific">Blastobotrys adeninivorans</name>
    <name type="common">Yeast</name>
    <name type="synonym">Arxula adeninivorans</name>
    <dbReference type="NCBI Taxonomy" id="409370"/>
    <lineage>
        <taxon>Eukaryota</taxon>
        <taxon>Fungi</taxon>
        <taxon>Dikarya</taxon>
        <taxon>Ascomycota</taxon>
        <taxon>Saccharomycotina</taxon>
        <taxon>Dipodascomycetes</taxon>
        <taxon>Dipodascales</taxon>
        <taxon>Trichomonascaceae</taxon>
        <taxon>Blastobotrys</taxon>
    </lineage>
</organism>
<feature type="compositionally biased region" description="Low complexity" evidence="1">
    <location>
        <begin position="115"/>
        <end position="124"/>
    </location>
</feature>
<reference evidence="2" key="1">
    <citation type="submission" date="2014-02" db="EMBL/GenBank/DDBJ databases">
        <authorList>
            <person name="Genoscope - CEA"/>
        </authorList>
    </citation>
    <scope>NUCLEOTIDE SEQUENCE</scope>
    <source>
        <strain evidence="2">LS3</strain>
    </source>
</reference>
<protein>
    <submittedName>
        <fullName evidence="2">ARAD1D09724p</fullName>
    </submittedName>
</protein>
<feature type="region of interest" description="Disordered" evidence="1">
    <location>
        <begin position="107"/>
        <end position="228"/>
    </location>
</feature>
<feature type="compositionally biased region" description="Low complexity" evidence="1">
    <location>
        <begin position="480"/>
        <end position="491"/>
    </location>
</feature>
<feature type="compositionally biased region" description="Low complexity" evidence="1">
    <location>
        <begin position="434"/>
        <end position="464"/>
    </location>
</feature>
<feature type="compositionally biased region" description="Basic residues" evidence="1">
    <location>
        <begin position="202"/>
        <end position="212"/>
    </location>
</feature>
<proteinExistence type="predicted"/>
<feature type="region of interest" description="Disordered" evidence="1">
    <location>
        <begin position="266"/>
        <end position="303"/>
    </location>
</feature>
<sequence>MDKAPQFPPGYSQARVQQISDHYLNSGQPPAIAACRYDASYEQMLYEFASSQDGFPTIPPPPPPPPQVYHQYATNYDMDGWTGDPYTSYPMDLSVSEPLLQQHHPARTIAQGRRASTTTSTAAALGNYPSSGGGAQGLGIRNLRGSKSTANLKKKESMTRLKSRSSAPLDDLPPPQAPRTQPQPFTFVNMGAQIQAGEGRIAKKKSRGKLRERKSAETLRTRAETKPHVLQQKYSQLMGTSSSSASSSTNSLNAAVDIPYVATGTAITTDSRPPTPVFQQPTPQEVHTPNRAAGNPDSSPTTVLVKSSEHHNLANKQEGYVSPTPVTRMSSSMLISQGSATSPAKGVFINSKSLQSRSVTVAGANSASTTPTVAGLTPTSVLGPTPATTGTGTSRSSPRTPQLVQRALDFDTISQDSYRRLESRPRQPPPSKAKPPQSQTQSQHYQQSQPGSGSQSYTQPSSGSLQSPIPFVPGLDDLGQSSHSQESFSAESLFDLSDTGLPADGGLWDDFGNYGRSFVSWNVNDEAQRIGQLTAEDSL</sequence>
<feature type="region of interest" description="Disordered" evidence="1">
    <location>
        <begin position="363"/>
        <end position="491"/>
    </location>
</feature>
<feature type="compositionally biased region" description="Low complexity" evidence="1">
    <location>
        <begin position="383"/>
        <end position="401"/>
    </location>
</feature>
<evidence type="ECO:0000256" key="1">
    <source>
        <dbReference type="SAM" id="MobiDB-lite"/>
    </source>
</evidence>
<name>A0A060T8B0_BLAAD</name>
<feature type="compositionally biased region" description="Polar residues" evidence="1">
    <location>
        <begin position="363"/>
        <end position="382"/>
    </location>
</feature>